<proteinExistence type="predicted"/>
<dbReference type="EMBL" id="LR134418">
    <property type="protein sequence ID" value="VEH84886.1"/>
    <property type="molecule type" value="Genomic_DNA"/>
</dbReference>
<dbReference type="EMBL" id="LNKA01000001">
    <property type="protein sequence ID" value="KTC66290.1"/>
    <property type="molecule type" value="Genomic_DNA"/>
</dbReference>
<organism evidence="2 4">
    <name type="scientific">Legionella adelaidensis</name>
    <dbReference type="NCBI Taxonomy" id="45056"/>
    <lineage>
        <taxon>Bacteria</taxon>
        <taxon>Pseudomonadati</taxon>
        <taxon>Pseudomonadota</taxon>
        <taxon>Gammaproteobacteria</taxon>
        <taxon>Legionellales</taxon>
        <taxon>Legionellaceae</taxon>
        <taxon>Legionella</taxon>
    </lineage>
</organism>
<dbReference type="Proteomes" id="UP000281170">
    <property type="component" value="Plasmid 9"/>
</dbReference>
<dbReference type="OrthoDB" id="5654297at2"/>
<evidence type="ECO:0000313" key="3">
    <source>
        <dbReference type="EMBL" id="VEH84886.1"/>
    </source>
</evidence>
<geneLocation type="plasmid" evidence="3 5">
    <name>9</name>
</geneLocation>
<evidence type="ECO:0000256" key="1">
    <source>
        <dbReference type="SAM" id="Phobius"/>
    </source>
</evidence>
<dbReference type="KEGG" id="ladl:NCTC12735_00506"/>
<keyword evidence="3" id="KW-0614">Plasmid</keyword>
<reference evidence="2 4" key="1">
    <citation type="submission" date="2015-11" db="EMBL/GenBank/DDBJ databases">
        <title>Identification of large and diverse effector repertoires of 38 Legionella species.</title>
        <authorList>
            <person name="Burstein D."/>
            <person name="Amaro F."/>
            <person name="Zusman T."/>
            <person name="Lifshitz Z."/>
            <person name="Cohen O."/>
            <person name="Gilbert J.A."/>
            <person name="Pupko T."/>
            <person name="Shuman H.A."/>
            <person name="Segal G."/>
        </authorList>
    </citation>
    <scope>NUCLEOTIDE SEQUENCE [LARGE SCALE GENOMIC DNA]</scope>
    <source>
        <strain evidence="2 4">1762-AUS-E</strain>
    </source>
</reference>
<keyword evidence="1" id="KW-0472">Membrane</keyword>
<dbReference type="PATRIC" id="fig|45056.6.peg.983"/>
<evidence type="ECO:0000313" key="5">
    <source>
        <dbReference type="Proteomes" id="UP000281170"/>
    </source>
</evidence>
<dbReference type="AlphaFoldDB" id="A0A0W0R5I0"/>
<keyword evidence="1" id="KW-0812">Transmembrane</keyword>
<name>A0A0W0R5I0_9GAMM</name>
<reference evidence="3 5" key="2">
    <citation type="submission" date="2018-12" db="EMBL/GenBank/DDBJ databases">
        <authorList>
            <consortium name="Pathogen Informatics"/>
        </authorList>
    </citation>
    <scope>NUCLEOTIDE SEQUENCE [LARGE SCALE GENOMIC DNA]</scope>
    <source>
        <strain evidence="3 5">NCTC12735</strain>
        <plasmid evidence="5">9</plasmid>
    </source>
</reference>
<protein>
    <submittedName>
        <fullName evidence="2">Uncharacterized protein</fullName>
    </submittedName>
</protein>
<dbReference type="STRING" id="45056.Lade_0948"/>
<evidence type="ECO:0000313" key="2">
    <source>
        <dbReference type="EMBL" id="KTC66290.1"/>
    </source>
</evidence>
<accession>A0A0W0R5I0</accession>
<sequence length="269" mass="30864">MRQNIFLLIEEYLIYPTPQNAEALKELSHLLANKAYDEARLKFPGKKIGGDEYMPILLEHMTVYAQEASNHSTRLIRNSEVSTEDPEFIFRLSKAQRDTIYQLKGSLLNERRRRPDGLIFAFNGFIERRKSQFNYCSDKEALILDLISYLGLKAQRLTEEGHVDVGALLLKARSEVDAIHKSQESEQVKEKQIGDLLNDLKNNPQIKHHRGIKKILTNFLIALTGVGLVYLAATAKSRQSFWYHPQTQIESDIENTEQNLKKAIATPLQ</sequence>
<dbReference type="RefSeq" id="WP_058461979.1">
    <property type="nucleotide sequence ID" value="NZ_CAAAHS010000002.1"/>
</dbReference>
<evidence type="ECO:0000313" key="4">
    <source>
        <dbReference type="Proteomes" id="UP000054859"/>
    </source>
</evidence>
<feature type="transmembrane region" description="Helical" evidence="1">
    <location>
        <begin position="215"/>
        <end position="233"/>
    </location>
</feature>
<keyword evidence="1" id="KW-1133">Transmembrane helix</keyword>
<keyword evidence="4" id="KW-1185">Reference proteome</keyword>
<dbReference type="Proteomes" id="UP000054859">
    <property type="component" value="Unassembled WGS sequence"/>
</dbReference>
<gene>
    <name evidence="2" type="ORF">Lade_0948</name>
    <name evidence="3" type="ORF">NCTC12735_00506</name>
</gene>